<organism evidence="2 3">
    <name type="scientific">Colletotrichum plurivorum</name>
    <dbReference type="NCBI Taxonomy" id="2175906"/>
    <lineage>
        <taxon>Eukaryota</taxon>
        <taxon>Fungi</taxon>
        <taxon>Dikarya</taxon>
        <taxon>Ascomycota</taxon>
        <taxon>Pezizomycotina</taxon>
        <taxon>Sordariomycetes</taxon>
        <taxon>Hypocreomycetidae</taxon>
        <taxon>Glomerellales</taxon>
        <taxon>Glomerellaceae</taxon>
        <taxon>Colletotrichum</taxon>
        <taxon>Colletotrichum orchidearum species complex</taxon>
    </lineage>
</organism>
<evidence type="ECO:0000256" key="1">
    <source>
        <dbReference type="SAM" id="MobiDB-lite"/>
    </source>
</evidence>
<dbReference type="EMBL" id="WIGO01000003">
    <property type="protein sequence ID" value="KAF6841341.1"/>
    <property type="molecule type" value="Genomic_DNA"/>
</dbReference>
<feature type="region of interest" description="Disordered" evidence="1">
    <location>
        <begin position="67"/>
        <end position="118"/>
    </location>
</feature>
<dbReference type="Proteomes" id="UP000654918">
    <property type="component" value="Unassembled WGS sequence"/>
</dbReference>
<name>A0A8H6U5W8_9PEZI</name>
<accession>A0A8H6U5W8</accession>
<protein>
    <submittedName>
        <fullName evidence="2">Uncharacterized protein</fullName>
    </submittedName>
</protein>
<keyword evidence="3" id="KW-1185">Reference proteome</keyword>
<feature type="region of interest" description="Disordered" evidence="1">
    <location>
        <begin position="1"/>
        <end position="20"/>
    </location>
</feature>
<comment type="caution">
    <text evidence="2">The sequence shown here is derived from an EMBL/GenBank/DDBJ whole genome shotgun (WGS) entry which is preliminary data.</text>
</comment>
<sequence>MPEVVLSIPYTASSSQTTQEEKNIVIKSLAAHEAPAYAGRHLCANNPDGAPWNQPRLEPSEFGFEVAKANGPNTRNPRDQSFPSPVKNSAKFDSATSRRRPLFPAGVDDLDDGGEPHHTRRTASLQLWCISCNSSQL</sequence>
<proteinExistence type="predicted"/>
<evidence type="ECO:0000313" key="2">
    <source>
        <dbReference type="EMBL" id="KAF6841341.1"/>
    </source>
</evidence>
<feature type="compositionally biased region" description="Polar residues" evidence="1">
    <location>
        <begin position="71"/>
        <end position="87"/>
    </location>
</feature>
<dbReference type="AlphaFoldDB" id="A0A8H6U5W8"/>
<gene>
    <name evidence="2" type="ORF">CPLU01_00472</name>
</gene>
<evidence type="ECO:0000313" key="3">
    <source>
        <dbReference type="Proteomes" id="UP000654918"/>
    </source>
</evidence>
<reference evidence="2" key="1">
    <citation type="journal article" date="2020" name="Phytopathology">
        <title>Genome Sequence Resources of Colletotrichum truncatum, C. plurivorum, C. musicola, and C. sojae: Four Species Pathogenic to Soybean (Glycine max).</title>
        <authorList>
            <person name="Rogerio F."/>
            <person name="Boufleur T.R."/>
            <person name="Ciampi-Guillardi M."/>
            <person name="Sukno S.A."/>
            <person name="Thon M.R."/>
            <person name="Massola Junior N.S."/>
            <person name="Baroncelli R."/>
        </authorList>
    </citation>
    <scope>NUCLEOTIDE SEQUENCE</scope>
    <source>
        <strain evidence="2">LFN00145</strain>
    </source>
</reference>